<protein>
    <recommendedName>
        <fullName evidence="2">Restriction endonuclease type IV Mrr domain-containing protein</fullName>
    </recommendedName>
</protein>
<evidence type="ECO:0000313" key="1">
    <source>
        <dbReference type="EMBL" id="HHP67457.1"/>
    </source>
</evidence>
<dbReference type="InterPro" id="IPR011335">
    <property type="entry name" value="Restrct_endonuc-II-like"/>
</dbReference>
<comment type="caution">
    <text evidence="1">The sequence shown here is derived from an EMBL/GenBank/DDBJ whole genome shotgun (WGS) entry which is preliminary data.</text>
</comment>
<sequence length="220" mass="24781">MLVNPLELLLKYRVLTFEELSRLTGRTRGVIEEMVNELRGDLIVEGDLVKVRNPVNLALRLVESGVSPTRVSDLISWRDFEELACEVMSRYSYEVVGNMLVTKPVRFQIDVFGVDGASGRALAVDCKHWSKTTRVGLEDAGRKHLERIGKLRKYKSIVAAKYPSVRKAREVVGVILTLTKPPLRTASSSIVFVSISEFNLFLREIELVLEELGVKPVNLQ</sequence>
<dbReference type="SUPFAM" id="SSF52980">
    <property type="entry name" value="Restriction endonuclease-like"/>
    <property type="match status" value="1"/>
</dbReference>
<dbReference type="EMBL" id="DRYK01000025">
    <property type="protein sequence ID" value="HHP67457.1"/>
    <property type="molecule type" value="Genomic_DNA"/>
</dbReference>
<gene>
    <name evidence="1" type="ORF">ENM60_01470</name>
</gene>
<proteinExistence type="predicted"/>
<dbReference type="AlphaFoldDB" id="A0A7J3XXM8"/>
<name>A0A7J3XXM8_9CREN</name>
<accession>A0A7J3XXM8</accession>
<organism evidence="1">
    <name type="scientific">Thermogladius calderae</name>
    <dbReference type="NCBI Taxonomy" id="1200300"/>
    <lineage>
        <taxon>Archaea</taxon>
        <taxon>Thermoproteota</taxon>
        <taxon>Thermoprotei</taxon>
        <taxon>Desulfurococcales</taxon>
        <taxon>Desulfurococcaceae</taxon>
        <taxon>Thermogladius</taxon>
    </lineage>
</organism>
<evidence type="ECO:0008006" key="2">
    <source>
        <dbReference type="Google" id="ProtNLM"/>
    </source>
</evidence>
<reference evidence="1" key="1">
    <citation type="journal article" date="2020" name="mSystems">
        <title>Genome- and Community-Level Interaction Insights into Carbon Utilization and Element Cycling Functions of Hydrothermarchaeota in Hydrothermal Sediment.</title>
        <authorList>
            <person name="Zhou Z."/>
            <person name="Liu Y."/>
            <person name="Xu W."/>
            <person name="Pan J."/>
            <person name="Luo Z.H."/>
            <person name="Li M."/>
        </authorList>
    </citation>
    <scope>NUCLEOTIDE SEQUENCE [LARGE SCALE GENOMIC DNA]</scope>
    <source>
        <strain evidence="1">SpSt-110</strain>
    </source>
</reference>